<dbReference type="Proteomes" id="UP000226192">
    <property type="component" value="Unassembled WGS sequence"/>
</dbReference>
<comment type="caution">
    <text evidence="3">The sequence shown here is derived from an EMBL/GenBank/DDBJ whole genome shotgun (WGS) entry which is preliminary data.</text>
</comment>
<keyword evidence="2" id="KW-1133">Transmembrane helix</keyword>
<keyword evidence="4" id="KW-1185">Reference proteome</keyword>
<organism evidence="3 4">
    <name type="scientific">Ophiocordyceps australis</name>
    <dbReference type="NCBI Taxonomy" id="1399860"/>
    <lineage>
        <taxon>Eukaryota</taxon>
        <taxon>Fungi</taxon>
        <taxon>Dikarya</taxon>
        <taxon>Ascomycota</taxon>
        <taxon>Pezizomycotina</taxon>
        <taxon>Sordariomycetes</taxon>
        <taxon>Hypocreomycetidae</taxon>
        <taxon>Hypocreales</taxon>
        <taxon>Ophiocordycipitaceae</taxon>
        <taxon>Ophiocordyceps</taxon>
    </lineage>
</organism>
<evidence type="ECO:0000313" key="4">
    <source>
        <dbReference type="Proteomes" id="UP000226192"/>
    </source>
</evidence>
<sequence>MRAGKEEEARSKSKRQPDRAAFQRARDAQAVDALRRLAIVSPSSCMEHCESFRGKLAECEAMALLGAFHPWDCSLWMTWRDKQRHGGDLGQHGASRRATCRCRARGVCTAVHAAAISKQRCCQGVAMAERVGQVQYMGVSGHQVLAAVAVVPAVLWVVLGGVMGGVMGVCRHDMMVCACNGDCPVGLPPSSAGPPRAPLLAPLAPLVAPSSLTGLARQPREPARMKRQIARILSVDIAHIQDPFLILLHHRDPVVRQLRRLPDQLPFTDGNAAALSIHWVDTAVPSMMQPGMPGSRPPPRPAPLLAGTNKGSLSFSHFSFLLLSLLHSLAHSLSLPSPFFPFTFFSQYQAHPSKLCIRIHFISRSFLPTTIHPPTLLLGRRCCSPRFTPYHLPPATLCRHACAAATNLALQSGRLSTSSADQPECAHNSPASPGQSPWLALVEPR</sequence>
<evidence type="ECO:0000256" key="1">
    <source>
        <dbReference type="SAM" id="MobiDB-lite"/>
    </source>
</evidence>
<keyword evidence="2" id="KW-0472">Membrane</keyword>
<name>A0A2C5X7C0_9HYPO</name>
<dbReference type="EMBL" id="NJET01000206">
    <property type="protein sequence ID" value="PHH59439.1"/>
    <property type="molecule type" value="Genomic_DNA"/>
</dbReference>
<feature type="transmembrane region" description="Helical" evidence="2">
    <location>
        <begin position="144"/>
        <end position="169"/>
    </location>
</feature>
<feature type="region of interest" description="Disordered" evidence="1">
    <location>
        <begin position="1"/>
        <end position="23"/>
    </location>
</feature>
<evidence type="ECO:0000313" key="3">
    <source>
        <dbReference type="EMBL" id="PHH59439.1"/>
    </source>
</evidence>
<dbReference type="AlphaFoldDB" id="A0A2C5X7C0"/>
<gene>
    <name evidence="3" type="ORF">CDD81_3199</name>
</gene>
<protein>
    <submittedName>
        <fullName evidence="3">Uncharacterized protein</fullName>
    </submittedName>
</protein>
<accession>A0A2C5X7C0</accession>
<evidence type="ECO:0000256" key="2">
    <source>
        <dbReference type="SAM" id="Phobius"/>
    </source>
</evidence>
<reference evidence="3 4" key="1">
    <citation type="submission" date="2017-06" db="EMBL/GenBank/DDBJ databases">
        <title>Ant-infecting Ophiocordyceps genomes reveal a high diversity of potential behavioral manipulation genes and a possible major role for enterotoxins.</title>
        <authorList>
            <person name="De Bekker C."/>
            <person name="Evans H.C."/>
            <person name="Brachmann A."/>
            <person name="Hughes D.P."/>
        </authorList>
    </citation>
    <scope>NUCLEOTIDE SEQUENCE [LARGE SCALE GENOMIC DNA]</scope>
    <source>
        <strain evidence="3 4">Map64</strain>
    </source>
</reference>
<keyword evidence="2" id="KW-0812">Transmembrane</keyword>
<proteinExistence type="predicted"/>
<feature type="compositionally biased region" description="Basic and acidic residues" evidence="1">
    <location>
        <begin position="1"/>
        <end position="18"/>
    </location>
</feature>